<evidence type="ECO:0000256" key="4">
    <source>
        <dbReference type="ARBA" id="ARBA00022989"/>
    </source>
</evidence>
<name>G7K9D2_MEDTR</name>
<feature type="transmembrane region" description="Helical" evidence="6">
    <location>
        <begin position="293"/>
        <end position="313"/>
    </location>
</feature>
<accession>G7K9D2</accession>
<evidence type="ECO:0000256" key="2">
    <source>
        <dbReference type="ARBA" id="ARBA00022692"/>
    </source>
</evidence>
<dbReference type="EMBL" id="CM001221">
    <property type="protein sequence ID" value="AES94775.1"/>
    <property type="molecule type" value="Genomic_DNA"/>
</dbReference>
<evidence type="ECO:0000259" key="8">
    <source>
        <dbReference type="PROSITE" id="PS51153"/>
    </source>
</evidence>
<dbReference type="PROSITE" id="PS50845">
    <property type="entry name" value="RETICULON"/>
    <property type="match status" value="1"/>
</dbReference>
<sequence length="434" mass="49615">MTDLLSGGAVGAGMGELVKYAIQTINSGLQFGSTLKTSNETLNVLALYVEKMKGYNDLLDRPKEEIGRLEALVREGEELVGKSKKLTWKNFYFFPGYQGKLKKQDAKLERHLNVNVQVENKNDLMELRVKVDEMYKILKIVNRMVSLGQFDGKQIRGLCGAPEEPGFIGMDEPAPLNNLKVKLMKDGVSVLTVSEFELTTLDNMLCRDPQIRGKFGRNIFYVRLSRTPNLKNIVQTIIDSCGFWVPEFQNEDAIDILGLLFREIGFPILLLLDEKFKFQLTRSILWRRKKLSTIVLIVATSSWMLLEVCQFNFLTLISWLAIFVVTSIFLYSNMLTLFGKEPPNLLRLELKKETTVRMAKTVRAWTEKSIRWLFVVSIKEDWPVFVGVMATLFVISYVGSCMDFLTFIFIGILASMTLPITSMKNEDKIKRCME</sequence>
<organism evidence="9 11">
    <name type="scientific">Medicago truncatula</name>
    <name type="common">Barrel medic</name>
    <name type="synonym">Medicago tribuloides</name>
    <dbReference type="NCBI Taxonomy" id="3880"/>
    <lineage>
        <taxon>Eukaryota</taxon>
        <taxon>Viridiplantae</taxon>
        <taxon>Streptophyta</taxon>
        <taxon>Embryophyta</taxon>
        <taxon>Tracheophyta</taxon>
        <taxon>Spermatophyta</taxon>
        <taxon>Magnoliopsida</taxon>
        <taxon>eudicotyledons</taxon>
        <taxon>Gunneridae</taxon>
        <taxon>Pentapetalae</taxon>
        <taxon>rosids</taxon>
        <taxon>fabids</taxon>
        <taxon>Fabales</taxon>
        <taxon>Fabaceae</taxon>
        <taxon>Papilionoideae</taxon>
        <taxon>50 kb inversion clade</taxon>
        <taxon>NPAAA clade</taxon>
        <taxon>Hologalegina</taxon>
        <taxon>IRL clade</taxon>
        <taxon>Trifolieae</taxon>
        <taxon>Medicago</taxon>
    </lineage>
</organism>
<dbReference type="InterPro" id="IPR003388">
    <property type="entry name" value="Reticulon"/>
</dbReference>
<dbReference type="Pfam" id="PF02453">
    <property type="entry name" value="Reticulon"/>
    <property type="match status" value="1"/>
</dbReference>
<dbReference type="PROSITE" id="PS51153">
    <property type="entry name" value="RPW8"/>
    <property type="match status" value="1"/>
</dbReference>
<evidence type="ECO:0000313" key="10">
    <source>
        <dbReference type="EnsemblPlants" id="AES94775"/>
    </source>
</evidence>
<dbReference type="Pfam" id="PF05659">
    <property type="entry name" value="RPW8"/>
    <property type="match status" value="1"/>
</dbReference>
<feature type="domain" description="Reticulon" evidence="7">
    <location>
        <begin position="280"/>
        <end position="434"/>
    </location>
</feature>
<dbReference type="PANTHER" id="PTHR10994">
    <property type="entry name" value="RETICULON"/>
    <property type="match status" value="1"/>
</dbReference>
<dbReference type="InterPro" id="IPR008808">
    <property type="entry name" value="Powdery_mildew-R_dom"/>
</dbReference>
<dbReference type="EnsemblPlants" id="AES94775">
    <property type="protein sequence ID" value="AES94775"/>
    <property type="gene ID" value="MTR_5g018190"/>
</dbReference>
<keyword evidence="3 6" id="KW-0256">Endoplasmic reticulum</keyword>
<dbReference type="AlphaFoldDB" id="G7K9D2"/>
<evidence type="ECO:0000313" key="9">
    <source>
        <dbReference type="EMBL" id="AES94775.1"/>
    </source>
</evidence>
<evidence type="ECO:0000259" key="7">
    <source>
        <dbReference type="PROSITE" id="PS50845"/>
    </source>
</evidence>
<dbReference type="HOGENOM" id="CLU_632189_0_0_1"/>
<proteinExistence type="predicted"/>
<dbReference type="PANTHER" id="PTHR10994:SF145">
    <property type="entry name" value="RETICULON-LIKE PROTEIN B13"/>
    <property type="match status" value="1"/>
</dbReference>
<feature type="transmembrane region" description="Helical" evidence="6">
    <location>
        <begin position="319"/>
        <end position="338"/>
    </location>
</feature>
<dbReference type="GO" id="GO:0009617">
    <property type="term" value="P:response to bacterium"/>
    <property type="evidence" value="ECO:0007669"/>
    <property type="project" value="InterPro"/>
</dbReference>
<dbReference type="eggNOG" id="KOG1792">
    <property type="taxonomic scope" value="Eukaryota"/>
</dbReference>
<keyword evidence="4 6" id="KW-1133">Transmembrane helix</keyword>
<evidence type="ECO:0000256" key="6">
    <source>
        <dbReference type="RuleBase" id="RU363132"/>
    </source>
</evidence>
<protein>
    <recommendedName>
        <fullName evidence="6">Reticulon-like protein</fullName>
    </recommendedName>
</protein>
<evidence type="ECO:0000256" key="3">
    <source>
        <dbReference type="ARBA" id="ARBA00022824"/>
    </source>
</evidence>
<evidence type="ECO:0000256" key="1">
    <source>
        <dbReference type="ARBA" id="ARBA00004477"/>
    </source>
</evidence>
<dbReference type="PaxDb" id="3880-AES94775"/>
<dbReference type="InterPro" id="IPR045064">
    <property type="entry name" value="Reticulon-like"/>
</dbReference>
<keyword evidence="11" id="KW-1185">Reference proteome</keyword>
<dbReference type="STRING" id="3880.G7K9D2"/>
<evidence type="ECO:0000313" key="11">
    <source>
        <dbReference type="Proteomes" id="UP000002051"/>
    </source>
</evidence>
<keyword evidence="5 6" id="KW-0472">Membrane</keyword>
<reference evidence="10" key="3">
    <citation type="submission" date="2015-04" db="UniProtKB">
        <authorList>
            <consortium name="EnsemblPlants"/>
        </authorList>
    </citation>
    <scope>IDENTIFICATION</scope>
    <source>
        <strain evidence="10">cv. Jemalong A17</strain>
    </source>
</reference>
<evidence type="ECO:0000256" key="5">
    <source>
        <dbReference type="ARBA" id="ARBA00023136"/>
    </source>
</evidence>
<dbReference type="Proteomes" id="UP000002051">
    <property type="component" value="Chromosome 5"/>
</dbReference>
<reference evidence="9 11" key="1">
    <citation type="journal article" date="2011" name="Nature">
        <title>The Medicago genome provides insight into the evolution of rhizobial symbioses.</title>
        <authorList>
            <person name="Young N.D."/>
            <person name="Debelle F."/>
            <person name="Oldroyd G.E."/>
            <person name="Geurts R."/>
            <person name="Cannon S.B."/>
            <person name="Udvardi M.K."/>
            <person name="Benedito V.A."/>
            <person name="Mayer K.F."/>
            <person name="Gouzy J."/>
            <person name="Schoof H."/>
            <person name="Van de Peer Y."/>
            <person name="Proost S."/>
            <person name="Cook D.R."/>
            <person name="Meyers B.C."/>
            <person name="Spannagl M."/>
            <person name="Cheung F."/>
            <person name="De Mita S."/>
            <person name="Krishnakumar V."/>
            <person name="Gundlach H."/>
            <person name="Zhou S."/>
            <person name="Mudge J."/>
            <person name="Bharti A.K."/>
            <person name="Murray J.D."/>
            <person name="Naoumkina M.A."/>
            <person name="Rosen B."/>
            <person name="Silverstein K.A."/>
            <person name="Tang H."/>
            <person name="Rombauts S."/>
            <person name="Zhao P.X."/>
            <person name="Zhou P."/>
            <person name="Barbe V."/>
            <person name="Bardou P."/>
            <person name="Bechner M."/>
            <person name="Bellec A."/>
            <person name="Berger A."/>
            <person name="Berges H."/>
            <person name="Bidwell S."/>
            <person name="Bisseling T."/>
            <person name="Choisne N."/>
            <person name="Couloux A."/>
            <person name="Denny R."/>
            <person name="Deshpande S."/>
            <person name="Dai X."/>
            <person name="Doyle J.J."/>
            <person name="Dudez A.M."/>
            <person name="Farmer A.D."/>
            <person name="Fouteau S."/>
            <person name="Franken C."/>
            <person name="Gibelin C."/>
            <person name="Gish J."/>
            <person name="Goldstein S."/>
            <person name="Gonzalez A.J."/>
            <person name="Green P.J."/>
            <person name="Hallab A."/>
            <person name="Hartog M."/>
            <person name="Hua A."/>
            <person name="Humphray S.J."/>
            <person name="Jeong D.H."/>
            <person name="Jing Y."/>
            <person name="Jocker A."/>
            <person name="Kenton S.M."/>
            <person name="Kim D.J."/>
            <person name="Klee K."/>
            <person name="Lai H."/>
            <person name="Lang C."/>
            <person name="Lin S."/>
            <person name="Macmil S.L."/>
            <person name="Magdelenat G."/>
            <person name="Matthews L."/>
            <person name="McCorrison J."/>
            <person name="Monaghan E.L."/>
            <person name="Mun J.H."/>
            <person name="Najar F.Z."/>
            <person name="Nicholson C."/>
            <person name="Noirot C."/>
            <person name="O'Bleness M."/>
            <person name="Paule C.R."/>
            <person name="Poulain J."/>
            <person name="Prion F."/>
            <person name="Qin B."/>
            <person name="Qu C."/>
            <person name="Retzel E.F."/>
            <person name="Riddle C."/>
            <person name="Sallet E."/>
            <person name="Samain S."/>
            <person name="Samson N."/>
            <person name="Sanders I."/>
            <person name="Saurat O."/>
            <person name="Scarpelli C."/>
            <person name="Schiex T."/>
            <person name="Segurens B."/>
            <person name="Severin A.J."/>
            <person name="Sherrier D.J."/>
            <person name="Shi R."/>
            <person name="Sims S."/>
            <person name="Singer S.R."/>
            <person name="Sinharoy S."/>
            <person name="Sterck L."/>
            <person name="Viollet A."/>
            <person name="Wang B.B."/>
            <person name="Wang K."/>
            <person name="Wang M."/>
            <person name="Wang X."/>
            <person name="Warfsmann J."/>
            <person name="Weissenbach J."/>
            <person name="White D.D."/>
            <person name="White J.D."/>
            <person name="Wiley G.B."/>
            <person name="Wincker P."/>
            <person name="Xing Y."/>
            <person name="Yang L."/>
            <person name="Yao Z."/>
            <person name="Ying F."/>
            <person name="Zhai J."/>
            <person name="Zhou L."/>
            <person name="Zuber A."/>
            <person name="Denarie J."/>
            <person name="Dixon R.A."/>
            <person name="May G.D."/>
            <person name="Schwartz D.C."/>
            <person name="Rogers J."/>
            <person name="Quetier F."/>
            <person name="Town C.D."/>
            <person name="Roe B.A."/>
        </authorList>
    </citation>
    <scope>NUCLEOTIDE SEQUENCE [LARGE SCALE GENOMIC DNA]</scope>
    <source>
        <strain evidence="9">A17</strain>
        <strain evidence="10 11">cv. Jemalong A17</strain>
    </source>
</reference>
<reference evidence="9 11" key="2">
    <citation type="journal article" date="2014" name="BMC Genomics">
        <title>An improved genome release (version Mt4.0) for the model legume Medicago truncatula.</title>
        <authorList>
            <person name="Tang H."/>
            <person name="Krishnakumar V."/>
            <person name="Bidwell S."/>
            <person name="Rosen B."/>
            <person name="Chan A."/>
            <person name="Zhou S."/>
            <person name="Gentzbittel L."/>
            <person name="Childs K.L."/>
            <person name="Yandell M."/>
            <person name="Gundlach H."/>
            <person name="Mayer K.F."/>
            <person name="Schwartz D.C."/>
            <person name="Town C.D."/>
        </authorList>
    </citation>
    <scope>GENOME REANNOTATION</scope>
    <source>
        <strain evidence="10 11">cv. Jemalong A17</strain>
    </source>
</reference>
<gene>
    <name evidence="9" type="ordered locus">MTR_5g018190</name>
</gene>
<dbReference type="GO" id="GO:0005789">
    <property type="term" value="C:endoplasmic reticulum membrane"/>
    <property type="evidence" value="ECO:0007669"/>
    <property type="project" value="UniProtKB-SubCell"/>
</dbReference>
<feature type="domain" description="RPW8" evidence="8">
    <location>
        <begin position="1"/>
        <end position="150"/>
    </location>
</feature>
<keyword evidence="2 6" id="KW-0812">Transmembrane</keyword>
<comment type="subcellular location">
    <subcellularLocation>
        <location evidence="1 6">Endoplasmic reticulum membrane</location>
        <topology evidence="1 6">Multi-pass membrane protein</topology>
    </subcellularLocation>
</comment>